<accession>A0ABV9PX53</accession>
<proteinExistence type="predicted"/>
<evidence type="ECO:0000313" key="3">
    <source>
        <dbReference type="Proteomes" id="UP001596002"/>
    </source>
</evidence>
<reference evidence="3" key="1">
    <citation type="journal article" date="2019" name="Int. J. Syst. Evol. Microbiol.">
        <title>The Global Catalogue of Microorganisms (GCM) 10K type strain sequencing project: providing services to taxonomists for standard genome sequencing and annotation.</title>
        <authorList>
            <consortium name="The Broad Institute Genomics Platform"/>
            <consortium name="The Broad Institute Genome Sequencing Center for Infectious Disease"/>
            <person name="Wu L."/>
            <person name="Ma J."/>
        </authorList>
    </citation>
    <scope>NUCLEOTIDE SEQUENCE [LARGE SCALE GENOMIC DNA]</scope>
    <source>
        <strain evidence="3">WYCCWR 12678</strain>
    </source>
</reference>
<evidence type="ECO:0000256" key="1">
    <source>
        <dbReference type="SAM" id="MobiDB-lite"/>
    </source>
</evidence>
<dbReference type="RefSeq" id="WP_380024489.1">
    <property type="nucleotide sequence ID" value="NZ_JBHSHC010000025.1"/>
</dbReference>
<comment type="caution">
    <text evidence="2">The sequence shown here is derived from an EMBL/GenBank/DDBJ whole genome shotgun (WGS) entry which is preliminary data.</text>
</comment>
<keyword evidence="3" id="KW-1185">Reference proteome</keyword>
<feature type="compositionally biased region" description="Polar residues" evidence="1">
    <location>
        <begin position="7"/>
        <end position="17"/>
    </location>
</feature>
<feature type="region of interest" description="Disordered" evidence="1">
    <location>
        <begin position="1"/>
        <end position="26"/>
    </location>
</feature>
<dbReference type="EMBL" id="JBHSHC010000025">
    <property type="protein sequence ID" value="MFC4766590.1"/>
    <property type="molecule type" value="Genomic_DNA"/>
</dbReference>
<gene>
    <name evidence="2" type="ORF">ACFO8Q_04250</name>
</gene>
<organism evidence="2 3">
    <name type="scientific">Effusibacillus consociatus</name>
    <dbReference type="NCBI Taxonomy" id="1117041"/>
    <lineage>
        <taxon>Bacteria</taxon>
        <taxon>Bacillati</taxon>
        <taxon>Bacillota</taxon>
        <taxon>Bacilli</taxon>
        <taxon>Bacillales</taxon>
        <taxon>Alicyclobacillaceae</taxon>
        <taxon>Effusibacillus</taxon>
    </lineage>
</organism>
<evidence type="ECO:0008006" key="4">
    <source>
        <dbReference type="Google" id="ProtNLM"/>
    </source>
</evidence>
<protein>
    <recommendedName>
        <fullName evidence="4">RNA polymerase subunit sigma-70</fullName>
    </recommendedName>
</protein>
<evidence type="ECO:0000313" key="2">
    <source>
        <dbReference type="EMBL" id="MFC4766590.1"/>
    </source>
</evidence>
<sequence length="58" mass="6701">MRKNLREQLTQTANANGMSRDPRDSLTRESHIENIELAAELGMTHQQVQALKRRLERG</sequence>
<name>A0ABV9PX53_9BACL</name>
<dbReference type="Proteomes" id="UP001596002">
    <property type="component" value="Unassembled WGS sequence"/>
</dbReference>